<dbReference type="RefSeq" id="WP_088393904.1">
    <property type="nucleotide sequence ID" value="NZ_MXPU01000007.1"/>
</dbReference>
<dbReference type="AlphaFoldDB" id="A0A246DW59"/>
<evidence type="ECO:0000313" key="2">
    <source>
        <dbReference type="Proteomes" id="UP000197269"/>
    </source>
</evidence>
<protein>
    <recommendedName>
        <fullName evidence="3">DNA-binding protein</fullName>
    </recommendedName>
</protein>
<evidence type="ECO:0008006" key="3">
    <source>
        <dbReference type="Google" id="ProtNLM"/>
    </source>
</evidence>
<name>A0A246DW59_9HYPH</name>
<proteinExistence type="predicted"/>
<dbReference type="EMBL" id="MXPU01000007">
    <property type="protein sequence ID" value="OWO94514.1"/>
    <property type="molecule type" value="Genomic_DNA"/>
</dbReference>
<accession>A0A246DW59</accession>
<sequence length="71" mass="7725">MAGQRKTTKRTGPGYSIAAFSRVTGMPYRRVEKAVAAGEIASVTLGGVRRIPETERDRILRAYGIETQAAE</sequence>
<comment type="caution">
    <text evidence="1">The sequence shown here is derived from an EMBL/GenBank/DDBJ whole genome shotgun (WGS) entry which is preliminary data.</text>
</comment>
<reference evidence="1 2" key="1">
    <citation type="submission" date="2017-03" db="EMBL/GenBank/DDBJ databases">
        <title>Genome of strain Rhizobium sp. CNPSo 668.</title>
        <authorList>
            <person name="Ribeiro R."/>
        </authorList>
    </citation>
    <scope>NUCLEOTIDE SEQUENCE [LARGE SCALE GENOMIC DNA]</scope>
    <source>
        <strain evidence="1 2">CNPSo 668</strain>
    </source>
</reference>
<dbReference type="Proteomes" id="UP000197269">
    <property type="component" value="Unassembled WGS sequence"/>
</dbReference>
<evidence type="ECO:0000313" key="1">
    <source>
        <dbReference type="EMBL" id="OWO94514.1"/>
    </source>
</evidence>
<gene>
    <name evidence="1" type="ORF">B5E41_12170</name>
</gene>
<organism evidence="1 2">
    <name type="scientific">Rhizobium esperanzae</name>
    <dbReference type="NCBI Taxonomy" id="1967781"/>
    <lineage>
        <taxon>Bacteria</taxon>
        <taxon>Pseudomonadati</taxon>
        <taxon>Pseudomonadota</taxon>
        <taxon>Alphaproteobacteria</taxon>
        <taxon>Hyphomicrobiales</taxon>
        <taxon>Rhizobiaceae</taxon>
        <taxon>Rhizobium/Agrobacterium group</taxon>
        <taxon>Rhizobium</taxon>
    </lineage>
</organism>